<evidence type="ECO:0000256" key="3">
    <source>
        <dbReference type="ARBA" id="ARBA00022793"/>
    </source>
</evidence>
<dbReference type="RefSeq" id="WP_281255522.1">
    <property type="nucleotide sequence ID" value="NZ_FUHW01000046.1"/>
</dbReference>
<reference evidence="9 10" key="1">
    <citation type="submission" date="2017-02" db="EMBL/GenBank/DDBJ databases">
        <authorList>
            <person name="Peterson S.W."/>
        </authorList>
    </citation>
    <scope>NUCLEOTIDE SEQUENCE [LARGE SCALE GENOMIC DNA]</scope>
    <source>
        <strain evidence="9 10">B Ar 00.02</strain>
    </source>
</reference>
<dbReference type="GO" id="GO:0004590">
    <property type="term" value="F:orotidine-5'-phosphate decarboxylase activity"/>
    <property type="evidence" value="ECO:0007669"/>
    <property type="project" value="UniProtKB-UniRule"/>
</dbReference>
<comment type="similarity">
    <text evidence="2 7">Belongs to the OMP decarboxylase family. Type 2 subfamily.</text>
</comment>
<keyword evidence="4 7" id="KW-0665">Pyrimidine biosynthesis</keyword>
<evidence type="ECO:0000256" key="7">
    <source>
        <dbReference type="HAMAP-Rule" id="MF_01215"/>
    </source>
</evidence>
<dbReference type="InterPro" id="IPR011995">
    <property type="entry name" value="OMPdecase_type-2"/>
</dbReference>
<dbReference type="InterPro" id="IPR001754">
    <property type="entry name" value="OMPdeCOase_dom"/>
</dbReference>
<comment type="pathway">
    <text evidence="1 7">Pyrimidine metabolism; UMP biosynthesis via de novo pathway; UMP from orotate: step 2/2.</text>
</comment>
<dbReference type="EC" id="4.1.1.23" evidence="7"/>
<dbReference type="PANTHER" id="PTHR43375:SF1">
    <property type="entry name" value="OROTIDINE 5'-PHOSPHATE DECARBOXYLASE"/>
    <property type="match status" value="1"/>
</dbReference>
<dbReference type="Gene3D" id="3.20.20.70">
    <property type="entry name" value="Aldolase class I"/>
    <property type="match status" value="1"/>
</dbReference>
<evidence type="ECO:0000313" key="9">
    <source>
        <dbReference type="EMBL" id="SJM71945.1"/>
    </source>
</evidence>
<dbReference type="NCBIfam" id="TIGR02127">
    <property type="entry name" value="pyrF_sub2"/>
    <property type="match status" value="1"/>
</dbReference>
<accession>A0A1R4GV35</accession>
<proteinExistence type="inferred from homology"/>
<keyword evidence="5 7" id="KW-0456">Lyase</keyword>
<dbReference type="HAMAP" id="MF_01215">
    <property type="entry name" value="OMPdecase_type2"/>
    <property type="match status" value="1"/>
</dbReference>
<evidence type="ECO:0000259" key="8">
    <source>
        <dbReference type="SMART" id="SM00934"/>
    </source>
</evidence>
<evidence type="ECO:0000256" key="1">
    <source>
        <dbReference type="ARBA" id="ARBA00004861"/>
    </source>
</evidence>
<dbReference type="SMART" id="SM00934">
    <property type="entry name" value="OMPdecase"/>
    <property type="match status" value="1"/>
</dbReference>
<evidence type="ECO:0000313" key="10">
    <source>
        <dbReference type="Proteomes" id="UP000195913"/>
    </source>
</evidence>
<name>A0A1R4GV35_9MICC</name>
<dbReference type="Proteomes" id="UP000195913">
    <property type="component" value="Unassembled WGS sequence"/>
</dbReference>
<keyword evidence="10" id="KW-1185">Reference proteome</keyword>
<dbReference type="CDD" id="cd04725">
    <property type="entry name" value="OMP_decarboxylase_like"/>
    <property type="match status" value="1"/>
</dbReference>
<dbReference type="GO" id="GO:0006207">
    <property type="term" value="P:'de novo' pyrimidine nucleobase biosynthetic process"/>
    <property type="evidence" value="ECO:0007669"/>
    <property type="project" value="InterPro"/>
</dbReference>
<dbReference type="EMBL" id="FUHW01000046">
    <property type="protein sequence ID" value="SJM71945.1"/>
    <property type="molecule type" value="Genomic_DNA"/>
</dbReference>
<protein>
    <recommendedName>
        <fullName evidence="7">Orotidine 5'-phosphate decarboxylase</fullName>
        <ecNumber evidence="7">4.1.1.23</ecNumber>
    </recommendedName>
    <alternativeName>
        <fullName evidence="7">OMP decarboxylase</fullName>
        <shortName evidence="7">OMPDCase</shortName>
        <shortName evidence="7">OMPdecase</shortName>
    </alternativeName>
</protein>
<dbReference type="AlphaFoldDB" id="A0A1R4GV35"/>
<dbReference type="SUPFAM" id="SSF51366">
    <property type="entry name" value="Ribulose-phoshate binding barrel"/>
    <property type="match status" value="1"/>
</dbReference>
<comment type="catalytic activity">
    <reaction evidence="6 7">
        <text>orotidine 5'-phosphate + H(+) = UMP + CO2</text>
        <dbReference type="Rhea" id="RHEA:11596"/>
        <dbReference type="ChEBI" id="CHEBI:15378"/>
        <dbReference type="ChEBI" id="CHEBI:16526"/>
        <dbReference type="ChEBI" id="CHEBI:57538"/>
        <dbReference type="ChEBI" id="CHEBI:57865"/>
        <dbReference type="EC" id="4.1.1.23"/>
    </reaction>
</comment>
<organism evidence="9 10">
    <name type="scientific">Arthrobacter rhombi</name>
    <dbReference type="NCBI Taxonomy" id="71253"/>
    <lineage>
        <taxon>Bacteria</taxon>
        <taxon>Bacillati</taxon>
        <taxon>Actinomycetota</taxon>
        <taxon>Actinomycetes</taxon>
        <taxon>Micrococcales</taxon>
        <taxon>Micrococcaceae</taxon>
        <taxon>Arthrobacter</taxon>
    </lineage>
</organism>
<sequence>MTAEHDAGREPFGSRLGRAMRQYGPLCVGIDPHPGLLADWSLPDSAAGVERFALTVVEAMAGQVALVKPQVALFERHGSAGMAALERTLAACTEADLLTLADAKRGDIGSTMAAYADAWLRDGSPLAADAVTLSPYLGFGSLRPALELAASSGRGVFVLGLTSNPEGASVQHVGGAASVARRIVEATAVENEGSVLGSTGLVIGATVGPALRELGIDLAASHAPILAPGLGAQGATPADLRAVFGSVWDQLVPTSSRDILRNGPDVASLRAAAAGVQDSLRD</sequence>
<evidence type="ECO:0000256" key="5">
    <source>
        <dbReference type="ARBA" id="ARBA00023239"/>
    </source>
</evidence>
<dbReference type="InterPro" id="IPR013785">
    <property type="entry name" value="Aldolase_TIM"/>
</dbReference>
<evidence type="ECO:0000256" key="6">
    <source>
        <dbReference type="ARBA" id="ARBA00049157"/>
    </source>
</evidence>
<dbReference type="GO" id="GO:0044205">
    <property type="term" value="P:'de novo' UMP biosynthetic process"/>
    <property type="evidence" value="ECO:0007669"/>
    <property type="project" value="UniProtKB-UniRule"/>
</dbReference>
<evidence type="ECO:0000256" key="2">
    <source>
        <dbReference type="ARBA" id="ARBA00008847"/>
    </source>
</evidence>
<dbReference type="InterPro" id="IPR011060">
    <property type="entry name" value="RibuloseP-bd_barrel"/>
</dbReference>
<dbReference type="Pfam" id="PF00215">
    <property type="entry name" value="OMPdecase"/>
    <property type="match status" value="1"/>
</dbReference>
<gene>
    <name evidence="7" type="primary">pyrF</name>
    <name evidence="9" type="ORF">FM101_14050</name>
</gene>
<evidence type="ECO:0000256" key="4">
    <source>
        <dbReference type="ARBA" id="ARBA00022975"/>
    </source>
</evidence>
<keyword evidence="3 7" id="KW-0210">Decarboxylase</keyword>
<feature type="active site" description="Proton donor" evidence="7">
    <location>
        <position position="104"/>
    </location>
</feature>
<feature type="domain" description="Orotidine 5'-phosphate decarboxylase" evidence="8">
    <location>
        <begin position="25"/>
        <end position="272"/>
    </location>
</feature>
<dbReference type="PANTHER" id="PTHR43375">
    <property type="entry name" value="OROTIDINE 5'-PHOSPHATE DECARBOXYLASE"/>
    <property type="match status" value="1"/>
</dbReference>
<dbReference type="UniPathway" id="UPA00070">
    <property type="reaction ID" value="UER00120"/>
</dbReference>